<dbReference type="GO" id="GO:0036297">
    <property type="term" value="P:interstrand cross-link repair"/>
    <property type="evidence" value="ECO:0007669"/>
    <property type="project" value="TreeGrafter"/>
</dbReference>
<keyword evidence="5" id="KW-0378">Hydrolase</keyword>
<dbReference type="Pfam" id="PF09369">
    <property type="entry name" value="MZB"/>
    <property type="match status" value="1"/>
</dbReference>
<keyword evidence="5" id="KW-0347">Helicase</keyword>
<dbReference type="InterPro" id="IPR014001">
    <property type="entry name" value="Helicase_ATP-bd"/>
</dbReference>
<dbReference type="GO" id="GO:0005524">
    <property type="term" value="F:ATP binding"/>
    <property type="evidence" value="ECO:0007669"/>
    <property type="project" value="UniProtKB-KW"/>
</dbReference>
<dbReference type="GO" id="GO:0003676">
    <property type="term" value="F:nucleic acid binding"/>
    <property type="evidence" value="ECO:0007669"/>
    <property type="project" value="InterPro"/>
</dbReference>
<dbReference type="InterPro" id="IPR011545">
    <property type="entry name" value="DEAD/DEAH_box_helicase_dom"/>
</dbReference>
<sequence>MKDVIDPLATSERITETYQRYLTSLLSLGDGRLAAGLADKIRSSGSMTKGPYLDVTPPYEKGASLRDLVGEGVLSAAFLGVCSEALPADRPLYVHQERAIRKAAQGRSLVVATGTGSGKTESFLVPILDSLAREREAGTLGPGVRALLLYPMNALANDQVKRLREVLRDYPHITFGRYTGETPEDPKKARELFAQLNPGVDPIPNELLSRAEMKKTPPHILLTNYAMLEYLLVRPLDTPLFDGAMATSWRWLAVDEAHVYGGSQGAEIAMLLRRLQQRVSPQAPLQSILTSATVGDDPALVAEFATRLTRATVEWVPGDNDRCDVVPAVRRAVPERGAWGPLDGCDYSRIAQSHDPAPEILRVAASQGWTGTHAGQALAHESRLVELKNHLASGPLTLNQIVAGLPHAGWTPESLTACVRVASGVVDAAGEPVLSARYHLFAKATEGAFSCLGTSGPHVALTRHESCPDCKDPMFEFGSCQRCGHIYLVGERDERDGRAWFRPTNRPGARAVWLLLDPPSDESAIEGPSDEDEEVLGEAQKSDHQDQWICSSCACLSPSGGRCPACSNEHMRPVRMVQGLRTEIKECLHCGSRNPDIRTFSTGNDAAAAVLSTALYQEIPSSGDEASAKPGNGRKLLLFSDSRQSAAFFATYLEDTYDRIRRRALILHALRTGDPLNIEDLASAVAKRAGELGLFERKDSRQKRERTAALWVMQELLSLDERQSLQGLGQMVVRFGKDSKWRVPQPLLALGLTEQQAWDLVEILVTILLTQGAVTMPDDVQANDEAFAPRLGPVFVRGTGSEAKRKILSWEPSRNSVTNRRVDFVKRVLIAAGAPADKAAEVLNGVWKFLAGGMPDGWLAQSSAVSEGLLWRADHTWLELRAVGPGEALYRCASCQRVASVSVLGICPTMGCDGRLEEWSLPSVTADSDHYRDLHRNVLPVGMSVSEHTAQWQPRAAAKIQQDFINGDVNVLSCSTTFELGVDVGELEAVMLRNMPPSTANYVQRAGRAGRRASSAAVILTFAQRRPHDLARYQRPTEMIAGRVQAPYVYLDNDRIGRRHAHSVALSLFLRHAFETTGTVWRRAGEFFAGDAPTGAERFAEFLRDYREQVCDAAVQVLSPTVSSVIGGGSGEWTERLIELLGTVSDEFQRDIGEFETLRQEAFVARKDFLASRYGKTIATLESQELLGFLGQHNILPKYGFPVDTVDLRTIYADAERGADIRLSRDLSTAIYEYAPGAQVVAGGRLWTSGGIYRMPGRELVQRHYAACPACGHYADDVSTLGPTCKACNHLLPQRPPYAEPVYGFVAARDPKRPGTTPPQRVWNGSTHVRRQSPQLQVTTLALGEGQLHVAYGPRAELVAISEGKVGRGFLICDWCGWGTSLVNEFPKVHRHLFKGDPCKGPLRQLALGHTFETDMLTIAGPGNLAPLLESPSVLYAILEGASRGLDISREDVDGTLFRAEDGSAALAFFDTVPGGAGNVLRIGQHLPEVLARALKVVSSCECGEETSCYACLRTFRNERFHDQLRRGEAARLLARVLRESTVVTQAQPPEVPVEWSAAMAQAETPAEKEFVVTLARATGIPVAEVGVEVADGIPVAFAWPDERVAVLMDAEPEDRSDLERAGWMVVEAEASALRLALGERVPTR</sequence>
<dbReference type="GO" id="GO:0006289">
    <property type="term" value="P:nucleotide-excision repair"/>
    <property type="evidence" value="ECO:0007669"/>
    <property type="project" value="TreeGrafter"/>
</dbReference>
<dbReference type="PROSITE" id="PS51192">
    <property type="entry name" value="HELICASE_ATP_BIND_1"/>
    <property type="match status" value="1"/>
</dbReference>
<dbReference type="PANTHER" id="PTHR47957">
    <property type="entry name" value="ATP-DEPENDENT HELICASE HRQ1"/>
    <property type="match status" value="1"/>
</dbReference>
<evidence type="ECO:0000313" key="5">
    <source>
        <dbReference type="EMBL" id="RKT79419.1"/>
    </source>
</evidence>
<organism evidence="5 6">
    <name type="scientific">Terracoccus luteus</name>
    <dbReference type="NCBI Taxonomy" id="53356"/>
    <lineage>
        <taxon>Bacteria</taxon>
        <taxon>Bacillati</taxon>
        <taxon>Actinomycetota</taxon>
        <taxon>Actinomycetes</taxon>
        <taxon>Micrococcales</taxon>
        <taxon>Intrasporangiaceae</taxon>
        <taxon>Terracoccus</taxon>
    </lineage>
</organism>
<dbReference type="SMART" id="SM00490">
    <property type="entry name" value="HELICc"/>
    <property type="match status" value="1"/>
</dbReference>
<feature type="domain" description="Helicase ATP-binding" evidence="3">
    <location>
        <begin position="100"/>
        <end position="312"/>
    </location>
</feature>
<gene>
    <name evidence="5" type="ORF">DFJ68_2889</name>
</gene>
<comment type="caution">
    <text evidence="5">The sequence shown here is derived from an EMBL/GenBank/DDBJ whole genome shotgun (WGS) entry which is preliminary data.</text>
</comment>
<proteinExistence type="predicted"/>
<dbReference type="Pfam" id="PF00271">
    <property type="entry name" value="Helicase_C"/>
    <property type="match status" value="1"/>
</dbReference>
<keyword evidence="2" id="KW-0067">ATP-binding</keyword>
<evidence type="ECO:0000259" key="3">
    <source>
        <dbReference type="PROSITE" id="PS51192"/>
    </source>
</evidence>
<evidence type="ECO:0000256" key="1">
    <source>
        <dbReference type="ARBA" id="ARBA00022741"/>
    </source>
</evidence>
<dbReference type="InterPro" id="IPR001650">
    <property type="entry name" value="Helicase_C-like"/>
</dbReference>
<dbReference type="PANTHER" id="PTHR47957:SF3">
    <property type="entry name" value="ATP-DEPENDENT HELICASE HRQ1"/>
    <property type="match status" value="1"/>
</dbReference>
<dbReference type="EMBL" id="RBXT01000001">
    <property type="protein sequence ID" value="RKT79419.1"/>
    <property type="molecule type" value="Genomic_DNA"/>
</dbReference>
<dbReference type="PROSITE" id="PS51194">
    <property type="entry name" value="HELICASE_CTER"/>
    <property type="match status" value="1"/>
</dbReference>
<accession>A0A495Y1D5</accession>
<dbReference type="GO" id="GO:0043138">
    <property type="term" value="F:3'-5' DNA helicase activity"/>
    <property type="evidence" value="ECO:0007669"/>
    <property type="project" value="TreeGrafter"/>
</dbReference>
<dbReference type="Pfam" id="PF00270">
    <property type="entry name" value="DEAD"/>
    <property type="match status" value="1"/>
</dbReference>
<dbReference type="Proteomes" id="UP000278440">
    <property type="component" value="Unassembled WGS sequence"/>
</dbReference>
<dbReference type="RefSeq" id="WP_211333373.1">
    <property type="nucleotide sequence ID" value="NZ_RBXT01000001.1"/>
</dbReference>
<feature type="domain" description="Helicase C-terminal" evidence="4">
    <location>
        <begin position="902"/>
        <end position="1056"/>
    </location>
</feature>
<reference evidence="5 6" key="1">
    <citation type="submission" date="2018-10" db="EMBL/GenBank/DDBJ databases">
        <title>Sequencing the genomes of 1000 actinobacteria strains.</title>
        <authorList>
            <person name="Klenk H.-P."/>
        </authorList>
    </citation>
    <scope>NUCLEOTIDE SEQUENCE [LARGE SCALE GENOMIC DNA]</scope>
    <source>
        <strain evidence="5 6">DSM 44267</strain>
    </source>
</reference>
<dbReference type="InterPro" id="IPR018973">
    <property type="entry name" value="MZB"/>
</dbReference>
<evidence type="ECO:0000259" key="4">
    <source>
        <dbReference type="PROSITE" id="PS51194"/>
    </source>
</evidence>
<evidence type="ECO:0000313" key="6">
    <source>
        <dbReference type="Proteomes" id="UP000278440"/>
    </source>
</evidence>
<dbReference type="InterPro" id="IPR027417">
    <property type="entry name" value="P-loop_NTPase"/>
</dbReference>
<evidence type="ECO:0000256" key="2">
    <source>
        <dbReference type="ARBA" id="ARBA00022840"/>
    </source>
</evidence>
<keyword evidence="6" id="KW-1185">Reference proteome</keyword>
<protein>
    <submittedName>
        <fullName evidence="5">Helicase-like protein</fullName>
    </submittedName>
</protein>
<keyword evidence="1" id="KW-0547">Nucleotide-binding</keyword>
<name>A0A495Y1D5_9MICO</name>
<dbReference type="SMART" id="SM00487">
    <property type="entry name" value="DEXDc"/>
    <property type="match status" value="1"/>
</dbReference>
<dbReference type="Gene3D" id="3.40.50.300">
    <property type="entry name" value="P-loop containing nucleotide triphosphate hydrolases"/>
    <property type="match status" value="2"/>
</dbReference>
<dbReference type="SUPFAM" id="SSF52540">
    <property type="entry name" value="P-loop containing nucleoside triphosphate hydrolases"/>
    <property type="match status" value="2"/>
</dbReference>
<dbReference type="CDD" id="cd17923">
    <property type="entry name" value="DEXHc_Hrq1-like"/>
    <property type="match status" value="1"/>
</dbReference>